<accession>A0A1Y6D1C0</accession>
<keyword evidence="6 8" id="KW-1133">Transmembrane helix</keyword>
<dbReference type="Gene3D" id="1.20.58.340">
    <property type="entry name" value="Magnesium transport protein CorA, transmembrane region"/>
    <property type="match status" value="2"/>
</dbReference>
<dbReference type="STRING" id="1760988.SAMN02949497_3782"/>
<dbReference type="NCBIfam" id="TIGR00383">
    <property type="entry name" value="corA"/>
    <property type="match status" value="1"/>
</dbReference>
<evidence type="ECO:0000313" key="11">
    <source>
        <dbReference type="Proteomes" id="UP000192923"/>
    </source>
</evidence>
<feature type="transmembrane region" description="Helical" evidence="8">
    <location>
        <begin position="362"/>
        <end position="382"/>
    </location>
</feature>
<dbReference type="PANTHER" id="PTHR46494:SF1">
    <property type="entry name" value="CORA FAMILY METAL ION TRANSPORTER (EUROFUNG)"/>
    <property type="match status" value="1"/>
</dbReference>
<gene>
    <name evidence="8" type="primary">corA</name>
    <name evidence="10" type="ORF">SAMN02949497_3782</name>
</gene>
<keyword evidence="5 8" id="KW-0812">Transmembrane</keyword>
<dbReference type="GO" id="GO:0000287">
    <property type="term" value="F:magnesium ion binding"/>
    <property type="evidence" value="ECO:0007669"/>
    <property type="project" value="TreeGrafter"/>
</dbReference>
<evidence type="ECO:0000256" key="6">
    <source>
        <dbReference type="ARBA" id="ARBA00022989"/>
    </source>
</evidence>
<dbReference type="SUPFAM" id="SSF144083">
    <property type="entry name" value="Magnesium transport protein CorA, transmembrane region"/>
    <property type="match status" value="1"/>
</dbReference>
<evidence type="ECO:0000256" key="4">
    <source>
        <dbReference type="ARBA" id="ARBA00022475"/>
    </source>
</evidence>
<dbReference type="InterPro" id="IPR004488">
    <property type="entry name" value="Mg/Co-transport_prot_CorA"/>
</dbReference>
<dbReference type="InterPro" id="IPR002523">
    <property type="entry name" value="MgTranspt_CorA/ZnTranspt_ZntB"/>
</dbReference>
<dbReference type="OrthoDB" id="9803416at2"/>
<dbReference type="FunFam" id="1.20.58.340:FF:000012">
    <property type="entry name" value="Magnesium transport protein CorA"/>
    <property type="match status" value="1"/>
</dbReference>
<dbReference type="GO" id="GO:0015095">
    <property type="term" value="F:magnesium ion transmembrane transporter activity"/>
    <property type="evidence" value="ECO:0007669"/>
    <property type="project" value="UniProtKB-UniRule"/>
</dbReference>
<evidence type="ECO:0000256" key="2">
    <source>
        <dbReference type="ARBA" id="ARBA00009765"/>
    </source>
</evidence>
<dbReference type="Gene3D" id="3.30.460.20">
    <property type="entry name" value="CorA soluble domain-like"/>
    <property type="match status" value="1"/>
</dbReference>
<dbReference type="Proteomes" id="UP000192923">
    <property type="component" value="Unassembled WGS sequence"/>
</dbReference>
<dbReference type="InterPro" id="IPR045863">
    <property type="entry name" value="CorA_TM1_TM2"/>
</dbReference>
<dbReference type="AlphaFoldDB" id="A0A1Y6D1C0"/>
<protein>
    <recommendedName>
        <fullName evidence="8">Magnesium transport protein CorA</fullName>
    </recommendedName>
</protein>
<reference evidence="10 11" key="1">
    <citation type="submission" date="2016-12" db="EMBL/GenBank/DDBJ databases">
        <authorList>
            <person name="Song W.-J."/>
            <person name="Kurnit D.M."/>
        </authorList>
    </citation>
    <scope>NUCLEOTIDE SEQUENCE [LARGE SCALE GENOMIC DNA]</scope>
    <source>
        <strain evidence="10 11">175</strain>
    </source>
</reference>
<evidence type="ECO:0000256" key="7">
    <source>
        <dbReference type="ARBA" id="ARBA00023136"/>
    </source>
</evidence>
<dbReference type="GO" id="GO:0015087">
    <property type="term" value="F:cobalt ion transmembrane transporter activity"/>
    <property type="evidence" value="ECO:0007669"/>
    <property type="project" value="UniProtKB-UniRule"/>
</dbReference>
<organism evidence="10 11">
    <name type="scientific">Methylomagnum ishizawai</name>
    <dbReference type="NCBI Taxonomy" id="1760988"/>
    <lineage>
        <taxon>Bacteria</taxon>
        <taxon>Pseudomonadati</taxon>
        <taxon>Pseudomonadota</taxon>
        <taxon>Gammaproteobacteria</taxon>
        <taxon>Methylococcales</taxon>
        <taxon>Methylococcaceae</taxon>
        <taxon>Methylomagnum</taxon>
    </lineage>
</organism>
<feature type="transmembrane region" description="Helical" evidence="8">
    <location>
        <begin position="331"/>
        <end position="350"/>
    </location>
</feature>
<dbReference type="GO" id="GO:0050897">
    <property type="term" value="F:cobalt ion binding"/>
    <property type="evidence" value="ECO:0007669"/>
    <property type="project" value="TreeGrafter"/>
</dbReference>
<keyword evidence="7 8" id="KW-0472">Membrane</keyword>
<dbReference type="RefSeq" id="WP_085215279.1">
    <property type="nucleotide sequence ID" value="NZ_FXAM01000001.1"/>
</dbReference>
<proteinExistence type="inferred from homology"/>
<comment type="subcellular location">
    <subcellularLocation>
        <location evidence="1">Cell membrane</location>
        <topology evidence="1">Multi-pass membrane protein</topology>
    </subcellularLocation>
    <subcellularLocation>
        <location evidence="8">Membrane</location>
        <topology evidence="8">Multi-pass membrane protein</topology>
    </subcellularLocation>
</comment>
<keyword evidence="8" id="KW-0460">Magnesium</keyword>
<dbReference type="Pfam" id="PF01544">
    <property type="entry name" value="CorA"/>
    <property type="match status" value="1"/>
</dbReference>
<dbReference type="PANTHER" id="PTHR46494">
    <property type="entry name" value="CORA FAMILY METAL ION TRANSPORTER (EUROFUNG)"/>
    <property type="match status" value="1"/>
</dbReference>
<dbReference type="GO" id="GO:0005886">
    <property type="term" value="C:plasma membrane"/>
    <property type="evidence" value="ECO:0007669"/>
    <property type="project" value="UniProtKB-SubCell"/>
</dbReference>
<keyword evidence="11" id="KW-1185">Reference proteome</keyword>
<keyword evidence="3 8" id="KW-0813">Transport</keyword>
<comment type="similarity">
    <text evidence="2 8">Belongs to the CorA metal ion transporter (MIT) (TC 1.A.35) family.</text>
</comment>
<feature type="region of interest" description="Disordered" evidence="9">
    <location>
        <begin position="1"/>
        <end position="30"/>
    </location>
</feature>
<keyword evidence="8" id="KW-0406">Ion transport</keyword>
<evidence type="ECO:0000256" key="5">
    <source>
        <dbReference type="ARBA" id="ARBA00022692"/>
    </source>
</evidence>
<comment type="function">
    <text evidence="8">Mediates influx of magnesium ions.</text>
</comment>
<dbReference type="CDD" id="cd12828">
    <property type="entry name" value="TmCorA-like_1"/>
    <property type="match status" value="1"/>
</dbReference>
<evidence type="ECO:0000256" key="8">
    <source>
        <dbReference type="RuleBase" id="RU362010"/>
    </source>
</evidence>
<evidence type="ECO:0000313" key="10">
    <source>
        <dbReference type="EMBL" id="SMF96386.1"/>
    </source>
</evidence>
<keyword evidence="4 8" id="KW-1003">Cell membrane</keyword>
<name>A0A1Y6D1C0_9GAMM</name>
<dbReference type="EMBL" id="FXAM01000001">
    <property type="protein sequence ID" value="SMF96386.1"/>
    <property type="molecule type" value="Genomic_DNA"/>
</dbReference>
<evidence type="ECO:0000256" key="9">
    <source>
        <dbReference type="SAM" id="MobiDB-lite"/>
    </source>
</evidence>
<dbReference type="SUPFAM" id="SSF143865">
    <property type="entry name" value="CorA soluble domain-like"/>
    <property type="match status" value="1"/>
</dbReference>
<evidence type="ECO:0000256" key="1">
    <source>
        <dbReference type="ARBA" id="ARBA00004651"/>
    </source>
</evidence>
<evidence type="ECO:0000256" key="3">
    <source>
        <dbReference type="ARBA" id="ARBA00022448"/>
    </source>
</evidence>
<dbReference type="InterPro" id="IPR045861">
    <property type="entry name" value="CorA_cytoplasmic_dom"/>
</dbReference>
<sequence length="388" mass="45032">MKHKKTKRPRTAEDKASPAHSHFSPSGRMLRLMPSLRPPKAEIPTAPVAAIETTAEAGLRVTCVDYCPERMECRDITDIPGFLSHHRPAWARVRWINISGTHRVENLRPFAEKYQLHPLAIEDVTSSAQRPKVEDYPGHGEAPGRLFIVARVVHMLNGKLHDEQISLFLGRTTLLSFQETPGGVFEPIYRRLEAQGSRIRDTEASFLCYSLLDAIVDSYFPFLEYYSDRIDETEEELLDDPRHFTLQKTHAVKRGLLLLRRAIWPMREMIAQLLRERHECLSETTLTYFRDIYDHCVQIIDLNETYHEIATALTETYMSVMSNRMNEIMKVLTVISTIFMPLTFIAGVYGMNMPIPENHWSWSYPVFWLVCLIIGLGMLVWFRRRDWI</sequence>